<keyword evidence="4" id="KW-0732">Signal</keyword>
<feature type="signal peptide" evidence="4">
    <location>
        <begin position="1"/>
        <end position="22"/>
    </location>
</feature>
<evidence type="ECO:0000313" key="6">
    <source>
        <dbReference type="EMBL" id="SPQ95509.1"/>
    </source>
</evidence>
<dbReference type="GO" id="GO:0016757">
    <property type="term" value="F:glycosyltransferase activity"/>
    <property type="evidence" value="ECO:0007669"/>
    <property type="project" value="UniProtKB-KW"/>
</dbReference>
<evidence type="ECO:0000256" key="3">
    <source>
        <dbReference type="ARBA" id="ARBA00023180"/>
    </source>
</evidence>
<dbReference type="InterPro" id="IPR007657">
    <property type="entry name" value="Glycosyltransferase_61"/>
</dbReference>
<keyword evidence="3" id="KW-0325">Glycoprotein</keyword>
<accession>A0A3P3Y5R4</accession>
<organism evidence="6 7">
    <name type="scientific">Plasmodiophora brassicae</name>
    <name type="common">Clubroot disease agent</name>
    <dbReference type="NCBI Taxonomy" id="37360"/>
    <lineage>
        <taxon>Eukaryota</taxon>
        <taxon>Sar</taxon>
        <taxon>Rhizaria</taxon>
        <taxon>Endomyxa</taxon>
        <taxon>Phytomyxea</taxon>
        <taxon>Plasmodiophorida</taxon>
        <taxon>Plasmodiophoridae</taxon>
        <taxon>Plasmodiophora</taxon>
    </lineage>
</organism>
<dbReference type="Proteomes" id="UP000290189">
    <property type="component" value="Unassembled WGS sequence"/>
</dbReference>
<dbReference type="EMBL" id="OVEO01000004">
    <property type="protein sequence ID" value="SPQ95509.1"/>
    <property type="molecule type" value="Genomic_DNA"/>
</dbReference>
<sequence>MTTHALAFIALVIVAEHQVACGVAPNTAELQAWAFSLMERGFVSESVRAFHTIVDTFGTADPGVWHAWCNYAAAAIFKLDLESRFPGGLDAVLDICMQAERHDPGHPRTHQLRQGIQLELLLRELPPEARSMSPEDIVRAAVDRVRALQDVHDYDGAWRLISTVLTITTSADLLQVATGIRVEAYPNDDLAWDLRRQTILARVQRFGVHEGSCPSGRWRIAMRWNDTNVIPQQITVVPSRLRKAVPPGFIGESFEGIPSEWTPKQVAIVETHEQLWLSGTTMTANVACTVFVGSHDTLQDLHSFPEVVLDSSNDFIVDEHVGVVVQFFYANWYHFVCDGMARIMLFRRRYPELKLLVPPRGIPHVDQVLEFFDLVEGVNLIHLPEEAPRRVALKRGGIFVDWVMVSKPTSIMEPFFPPASAIRDVRNYTCHRFKSPPARSIVFVGRKGSRRIDNENEVVDAMVQRFGPRVQLHDGDAMPVREQIEMFSKARIIIGAHGSGLVNIAFAPPTACLISFPIVPHTKLFFENLSSSLGIAHVILTSVPPSSWLGGFGRFPPAVIKELLATIDLVLDWQTSPSKTCRLTADYLMPPTCREETYVG</sequence>
<keyword evidence="6" id="KW-0496">Mitochondrion</keyword>
<evidence type="ECO:0000313" key="7">
    <source>
        <dbReference type="Proteomes" id="UP000290189"/>
    </source>
</evidence>
<keyword evidence="2" id="KW-0808">Transferase</keyword>
<evidence type="ECO:0000256" key="1">
    <source>
        <dbReference type="ARBA" id="ARBA00022676"/>
    </source>
</evidence>
<feature type="chain" id="PRO_5018106436" description="Glycosyltransferase 61 catalytic domain-containing protein" evidence="4">
    <location>
        <begin position="23"/>
        <end position="600"/>
    </location>
</feature>
<dbReference type="PANTHER" id="PTHR20961">
    <property type="entry name" value="GLYCOSYLTRANSFERASE"/>
    <property type="match status" value="1"/>
</dbReference>
<dbReference type="Pfam" id="PF04577">
    <property type="entry name" value="Glyco_transf_61"/>
    <property type="match status" value="1"/>
</dbReference>
<geneLocation type="mitochondrion" evidence="6"/>
<dbReference type="InterPro" id="IPR049625">
    <property type="entry name" value="Glyco_transf_61_cat"/>
</dbReference>
<proteinExistence type="predicted"/>
<dbReference type="AlphaFoldDB" id="A0A3P3Y5R4"/>
<gene>
    <name evidence="6" type="ORF">PLBR_LOCUS2724</name>
</gene>
<evidence type="ECO:0000259" key="5">
    <source>
        <dbReference type="Pfam" id="PF04577"/>
    </source>
</evidence>
<keyword evidence="1" id="KW-0328">Glycosyltransferase</keyword>
<evidence type="ECO:0000256" key="4">
    <source>
        <dbReference type="SAM" id="SignalP"/>
    </source>
</evidence>
<protein>
    <recommendedName>
        <fullName evidence="5">Glycosyltransferase 61 catalytic domain-containing protein</fullName>
    </recommendedName>
</protein>
<feature type="domain" description="Glycosyltransferase 61 catalytic" evidence="5">
    <location>
        <begin position="332"/>
        <end position="514"/>
    </location>
</feature>
<reference evidence="6 7" key="1">
    <citation type="submission" date="2018-03" db="EMBL/GenBank/DDBJ databases">
        <authorList>
            <person name="Fogelqvist J."/>
        </authorList>
    </citation>
    <scope>NUCLEOTIDE SEQUENCE [LARGE SCALE GENOMIC DNA]</scope>
</reference>
<evidence type="ECO:0000256" key="2">
    <source>
        <dbReference type="ARBA" id="ARBA00022679"/>
    </source>
</evidence>
<name>A0A3P3Y5R4_PLABS</name>